<dbReference type="InterPro" id="IPR037053">
    <property type="entry name" value="Phage_tail_collar_dom_sf"/>
</dbReference>
<proteinExistence type="predicted"/>
<dbReference type="SUPFAM" id="SSF88874">
    <property type="entry name" value="Receptor-binding domain of short tail fibre protein gp12"/>
    <property type="match status" value="1"/>
</dbReference>
<comment type="caution">
    <text evidence="2">The sequence shown here is derived from an EMBL/GenBank/DDBJ whole genome shotgun (WGS) entry which is preliminary data.</text>
</comment>
<reference evidence="2 3" key="1">
    <citation type="submission" date="2023-07" db="EMBL/GenBank/DDBJ databases">
        <title>Sorghum-associated microbial communities from plants grown in Nebraska, USA.</title>
        <authorList>
            <person name="Schachtman D."/>
        </authorList>
    </citation>
    <scope>NUCLEOTIDE SEQUENCE [LARGE SCALE GENOMIC DNA]</scope>
    <source>
        <strain evidence="2 3">4138</strain>
    </source>
</reference>
<evidence type="ECO:0000259" key="1">
    <source>
        <dbReference type="Pfam" id="PF07484"/>
    </source>
</evidence>
<organism evidence="2 3">
    <name type="scientific">Rheinheimera soli</name>
    <dbReference type="NCBI Taxonomy" id="443616"/>
    <lineage>
        <taxon>Bacteria</taxon>
        <taxon>Pseudomonadati</taxon>
        <taxon>Pseudomonadota</taxon>
        <taxon>Gammaproteobacteria</taxon>
        <taxon>Chromatiales</taxon>
        <taxon>Chromatiaceae</taxon>
        <taxon>Rheinheimera</taxon>
    </lineage>
</organism>
<sequence length="173" mass="17819">MEPYIGDIRIFAGVFSPVSYAFCNGQSVAIAENEALYALIGTTYGGDGVNTFNVPSLQGRIPVHRGQAPAAGSSNWVVGMATGTETVTLIQNQLPAHSHSFVVSSAAATATTASGHSIAKGVHYAESANNPATGTISAQALQAVGGSQPHNNMMPYLGVNFIIALLGVFPTRN</sequence>
<dbReference type="RefSeq" id="WP_310281871.1">
    <property type="nucleotide sequence ID" value="NZ_JAVDWR010000029.1"/>
</dbReference>
<name>A0ABU1W519_9GAMM</name>
<dbReference type="Proteomes" id="UP001257909">
    <property type="component" value="Unassembled WGS sequence"/>
</dbReference>
<accession>A0ABU1W519</accession>
<dbReference type="InterPro" id="IPR011083">
    <property type="entry name" value="Phage_tail_collar_dom"/>
</dbReference>
<dbReference type="EMBL" id="JAVDWR010000029">
    <property type="protein sequence ID" value="MDR7123059.1"/>
    <property type="molecule type" value="Genomic_DNA"/>
</dbReference>
<dbReference type="Pfam" id="PF07484">
    <property type="entry name" value="Collar"/>
    <property type="match status" value="1"/>
</dbReference>
<evidence type="ECO:0000313" key="2">
    <source>
        <dbReference type="EMBL" id="MDR7123059.1"/>
    </source>
</evidence>
<protein>
    <submittedName>
        <fullName evidence="2">Microcystin-dependent protein</fullName>
    </submittedName>
</protein>
<dbReference type="Gene3D" id="3.90.1340.10">
    <property type="entry name" value="Phage tail collar domain"/>
    <property type="match status" value="1"/>
</dbReference>
<gene>
    <name evidence="2" type="ORF">J2W69_004042</name>
</gene>
<evidence type="ECO:0000313" key="3">
    <source>
        <dbReference type="Proteomes" id="UP001257909"/>
    </source>
</evidence>
<keyword evidence="3" id="KW-1185">Reference proteome</keyword>
<feature type="domain" description="Phage tail collar" evidence="1">
    <location>
        <begin position="6"/>
        <end position="62"/>
    </location>
</feature>